<feature type="compositionally biased region" description="Low complexity" evidence="1">
    <location>
        <begin position="10"/>
        <end position="19"/>
    </location>
</feature>
<dbReference type="AlphaFoldDB" id="A0AAD9V030"/>
<feature type="compositionally biased region" description="Low complexity" evidence="1">
    <location>
        <begin position="27"/>
        <end position="37"/>
    </location>
</feature>
<accession>A0AAD9V030</accession>
<dbReference type="PANTHER" id="PTHR46880:SF5">
    <property type="entry name" value="DUF4371 DOMAIN-CONTAINING PROTEIN"/>
    <property type="match status" value="1"/>
</dbReference>
<dbReference type="PANTHER" id="PTHR46880">
    <property type="entry name" value="RAS-ASSOCIATING DOMAIN-CONTAINING PROTEIN"/>
    <property type="match status" value="1"/>
</dbReference>
<sequence length="429" mass="47288">MDITGFLVPSGSNSHSANSSKRKGSEADASQSSGSSGKRNFVRSWTNDFPWLEYDGEKMRCKPGCSRTRKSDSSSVFVTGSTNFKIESIRSCKKSNGNNRAVAAIKVAENPRLAPLPRKCRFISVMAGSANDVGVREVEDVYVCHLVEGETVNTFAGLKECVSSKADGIKVAVDSVMEDICDGWKNRAVAMGSDGAPVMLGDRGGVFALPRQRNPTPNQELAFADTLLAVPEFNNIKDMLQGIWKQYHYSPKAVREFKEHAAEVRDSGAQMQERARNYSGKLASFKFLSLMHLLLDIVEATGKVSLAFQEDGISISRVQDKRATLSTLLEAFKHRPGHHLHSFLSDVADDNCFKDQELKRSDGDSDSFNRLKESAIDASLRSIQERFQGMETDPVLLAAATLTTHQSWRVGNRNLLLLHGEHDIQVLVD</sequence>
<dbReference type="Proteomes" id="UP001249851">
    <property type="component" value="Unassembled WGS sequence"/>
</dbReference>
<keyword evidence="3" id="KW-1185">Reference proteome</keyword>
<evidence type="ECO:0000313" key="2">
    <source>
        <dbReference type="EMBL" id="KAK2556233.1"/>
    </source>
</evidence>
<gene>
    <name evidence="2" type="ORF">P5673_021853</name>
</gene>
<comment type="caution">
    <text evidence="2">The sequence shown here is derived from an EMBL/GenBank/DDBJ whole genome shotgun (WGS) entry which is preliminary data.</text>
</comment>
<dbReference type="EMBL" id="JARQWQ010000057">
    <property type="protein sequence ID" value="KAK2556233.1"/>
    <property type="molecule type" value="Genomic_DNA"/>
</dbReference>
<organism evidence="2 3">
    <name type="scientific">Acropora cervicornis</name>
    <name type="common">Staghorn coral</name>
    <dbReference type="NCBI Taxonomy" id="6130"/>
    <lineage>
        <taxon>Eukaryota</taxon>
        <taxon>Metazoa</taxon>
        <taxon>Cnidaria</taxon>
        <taxon>Anthozoa</taxon>
        <taxon>Hexacorallia</taxon>
        <taxon>Scleractinia</taxon>
        <taxon>Astrocoeniina</taxon>
        <taxon>Acroporidae</taxon>
        <taxon>Acropora</taxon>
    </lineage>
</organism>
<evidence type="ECO:0000313" key="3">
    <source>
        <dbReference type="Proteomes" id="UP001249851"/>
    </source>
</evidence>
<evidence type="ECO:0008006" key="4">
    <source>
        <dbReference type="Google" id="ProtNLM"/>
    </source>
</evidence>
<proteinExistence type="predicted"/>
<reference evidence="2" key="1">
    <citation type="journal article" date="2023" name="G3 (Bethesda)">
        <title>Whole genome assembly and annotation of the endangered Caribbean coral Acropora cervicornis.</title>
        <authorList>
            <person name="Selwyn J.D."/>
            <person name="Vollmer S.V."/>
        </authorList>
    </citation>
    <scope>NUCLEOTIDE SEQUENCE</scope>
    <source>
        <strain evidence="2">K2</strain>
    </source>
</reference>
<feature type="region of interest" description="Disordered" evidence="1">
    <location>
        <begin position="1"/>
        <end position="41"/>
    </location>
</feature>
<name>A0AAD9V030_ACRCE</name>
<evidence type="ECO:0000256" key="1">
    <source>
        <dbReference type="SAM" id="MobiDB-lite"/>
    </source>
</evidence>
<reference evidence="2" key="2">
    <citation type="journal article" date="2023" name="Science">
        <title>Genomic signatures of disease resistance in endangered staghorn corals.</title>
        <authorList>
            <person name="Vollmer S.V."/>
            <person name="Selwyn J.D."/>
            <person name="Despard B.A."/>
            <person name="Roesel C.L."/>
        </authorList>
    </citation>
    <scope>NUCLEOTIDE SEQUENCE</scope>
    <source>
        <strain evidence="2">K2</strain>
    </source>
</reference>
<protein>
    <recommendedName>
        <fullName evidence="4">DUF4371 domain-containing protein</fullName>
    </recommendedName>
</protein>